<sequence length="446" mass="48999">MRKKQDGVFWILHVDTETEVSDYAGPAHLAPPPPNTTAMLFPTHAYLSQGRLLVAQADDEDAVRLADAALSPGHQYQFSRTHNRNRMKEEDTDLGISSFDVVERSLWQFDQLCVPHSVDGVADGLDGEDEGLSSEHRELAHHLPRVGHKQADGFLLVNHPLVDMKTPRQDKVDPRGNLVYGHLPLPLVLGHRLHSYKHKDSTSEGRWELATSNSVRSASSTEGGGSLACRMGTSFLKRRILDSRKTVGIDGRCREDEDVPTREEQLLTSKLDPPQGEEDEDGNEDYGDARTNHHPHHLRREEEKERTVENGQIQLTKANVLQPGQQAAFTVYGQINSYASLARRTPTMSHSYSDDSSRNSGSGGGECARHRPLLDGQRKYSDPGTGRLGLGKAFDGPQAGEPMCAPRGSGSAKAGSMGLEASLYFSSSASCSLLALALLFWNHILT</sequence>
<proteinExistence type="predicted"/>
<keyword evidence="4" id="KW-1185">Reference proteome</keyword>
<feature type="transmembrane region" description="Helical" evidence="2">
    <location>
        <begin position="423"/>
        <end position="444"/>
    </location>
</feature>
<dbReference type="AlphaFoldDB" id="A0A4Z2H952"/>
<evidence type="ECO:0000256" key="2">
    <source>
        <dbReference type="SAM" id="Phobius"/>
    </source>
</evidence>
<feature type="compositionally biased region" description="Polar residues" evidence="1">
    <location>
        <begin position="210"/>
        <end position="221"/>
    </location>
</feature>
<keyword evidence="2" id="KW-1133">Transmembrane helix</keyword>
<evidence type="ECO:0000313" key="4">
    <source>
        <dbReference type="Proteomes" id="UP000314294"/>
    </source>
</evidence>
<feature type="compositionally biased region" description="Basic and acidic residues" evidence="1">
    <location>
        <begin position="367"/>
        <end position="381"/>
    </location>
</feature>
<reference evidence="3 4" key="1">
    <citation type="submission" date="2019-03" db="EMBL/GenBank/DDBJ databases">
        <title>First draft genome of Liparis tanakae, snailfish: a comprehensive survey of snailfish specific genes.</title>
        <authorList>
            <person name="Kim W."/>
            <person name="Song I."/>
            <person name="Jeong J.-H."/>
            <person name="Kim D."/>
            <person name="Kim S."/>
            <person name="Ryu S."/>
            <person name="Song J.Y."/>
            <person name="Lee S.K."/>
        </authorList>
    </citation>
    <scope>NUCLEOTIDE SEQUENCE [LARGE SCALE GENOMIC DNA]</scope>
    <source>
        <tissue evidence="3">Muscle</tissue>
    </source>
</reference>
<dbReference type="EMBL" id="SRLO01000300">
    <property type="protein sequence ID" value="TNN62131.1"/>
    <property type="molecule type" value="Genomic_DNA"/>
</dbReference>
<accession>A0A4Z2H952</accession>
<gene>
    <name evidence="3" type="ORF">EYF80_027621</name>
</gene>
<evidence type="ECO:0000256" key="1">
    <source>
        <dbReference type="SAM" id="MobiDB-lite"/>
    </source>
</evidence>
<protein>
    <submittedName>
        <fullName evidence="3">Uncharacterized protein</fullName>
    </submittedName>
</protein>
<feature type="region of interest" description="Disordered" evidence="1">
    <location>
        <begin position="346"/>
        <end position="385"/>
    </location>
</feature>
<feature type="compositionally biased region" description="Basic and acidic residues" evidence="1">
    <location>
        <begin position="252"/>
        <end position="265"/>
    </location>
</feature>
<organism evidence="3 4">
    <name type="scientific">Liparis tanakae</name>
    <name type="common">Tanaka's snailfish</name>
    <dbReference type="NCBI Taxonomy" id="230148"/>
    <lineage>
        <taxon>Eukaryota</taxon>
        <taxon>Metazoa</taxon>
        <taxon>Chordata</taxon>
        <taxon>Craniata</taxon>
        <taxon>Vertebrata</taxon>
        <taxon>Euteleostomi</taxon>
        <taxon>Actinopterygii</taxon>
        <taxon>Neopterygii</taxon>
        <taxon>Teleostei</taxon>
        <taxon>Neoteleostei</taxon>
        <taxon>Acanthomorphata</taxon>
        <taxon>Eupercaria</taxon>
        <taxon>Perciformes</taxon>
        <taxon>Cottioidei</taxon>
        <taxon>Cottales</taxon>
        <taxon>Liparidae</taxon>
        <taxon>Liparis</taxon>
    </lineage>
</organism>
<name>A0A4Z2H952_9TELE</name>
<feature type="region of interest" description="Disordered" evidence="1">
    <location>
        <begin position="200"/>
        <end position="225"/>
    </location>
</feature>
<dbReference type="Proteomes" id="UP000314294">
    <property type="component" value="Unassembled WGS sequence"/>
</dbReference>
<feature type="region of interest" description="Disordered" evidence="1">
    <location>
        <begin position="252"/>
        <end position="306"/>
    </location>
</feature>
<keyword evidence="2" id="KW-0472">Membrane</keyword>
<keyword evidence="2" id="KW-0812">Transmembrane</keyword>
<evidence type="ECO:0000313" key="3">
    <source>
        <dbReference type="EMBL" id="TNN62131.1"/>
    </source>
</evidence>
<comment type="caution">
    <text evidence="3">The sequence shown here is derived from an EMBL/GenBank/DDBJ whole genome shotgun (WGS) entry which is preliminary data.</text>
</comment>
<feature type="compositionally biased region" description="Acidic residues" evidence="1">
    <location>
        <begin position="275"/>
        <end position="286"/>
    </location>
</feature>